<accession>W2RRH1</accession>
<organism evidence="4 5">
    <name type="scientific">Cyphellophora europaea (strain CBS 101466)</name>
    <name type="common">Phialophora europaea</name>
    <dbReference type="NCBI Taxonomy" id="1220924"/>
    <lineage>
        <taxon>Eukaryota</taxon>
        <taxon>Fungi</taxon>
        <taxon>Dikarya</taxon>
        <taxon>Ascomycota</taxon>
        <taxon>Pezizomycotina</taxon>
        <taxon>Eurotiomycetes</taxon>
        <taxon>Chaetothyriomycetidae</taxon>
        <taxon>Chaetothyriales</taxon>
        <taxon>Cyphellophoraceae</taxon>
        <taxon>Cyphellophora</taxon>
    </lineage>
</organism>
<dbReference type="InterPro" id="IPR052701">
    <property type="entry name" value="GAG_Ulvan_Degrading_Sulfatases"/>
</dbReference>
<evidence type="ECO:0000256" key="1">
    <source>
        <dbReference type="SAM" id="Phobius"/>
    </source>
</evidence>
<dbReference type="Proteomes" id="UP000030752">
    <property type="component" value="Unassembled WGS sequence"/>
</dbReference>
<keyword evidence="1" id="KW-1133">Transmembrane helix</keyword>
<dbReference type="GeneID" id="19973697"/>
<dbReference type="AlphaFoldDB" id="W2RRH1"/>
<keyword evidence="1" id="KW-0812">Transmembrane</keyword>
<protein>
    <recommendedName>
        <fullName evidence="3">Sulfatase N-terminal domain-containing protein</fullName>
    </recommendedName>
</protein>
<dbReference type="EMBL" id="KB822722">
    <property type="protein sequence ID" value="ETN38324.1"/>
    <property type="molecule type" value="Genomic_DNA"/>
</dbReference>
<evidence type="ECO:0000313" key="5">
    <source>
        <dbReference type="Proteomes" id="UP000030752"/>
    </source>
</evidence>
<dbReference type="HOGENOM" id="CLU_016056_0_0_1"/>
<keyword evidence="2" id="KW-0732">Signal</keyword>
<evidence type="ECO:0000256" key="2">
    <source>
        <dbReference type="SAM" id="SignalP"/>
    </source>
</evidence>
<dbReference type="VEuPathDB" id="FungiDB:HMPREF1541_06358"/>
<dbReference type="PANTHER" id="PTHR43751">
    <property type="entry name" value="SULFATASE"/>
    <property type="match status" value="1"/>
</dbReference>
<dbReference type="RefSeq" id="XP_008718913.1">
    <property type="nucleotide sequence ID" value="XM_008720691.1"/>
</dbReference>
<feature type="transmembrane region" description="Helical" evidence="1">
    <location>
        <begin position="72"/>
        <end position="94"/>
    </location>
</feature>
<evidence type="ECO:0000313" key="4">
    <source>
        <dbReference type="EMBL" id="ETN38324.1"/>
    </source>
</evidence>
<reference evidence="4 5" key="1">
    <citation type="submission" date="2013-03" db="EMBL/GenBank/DDBJ databases">
        <title>The Genome Sequence of Phialophora europaea CBS 101466.</title>
        <authorList>
            <consortium name="The Broad Institute Genomics Platform"/>
            <person name="Cuomo C."/>
            <person name="de Hoog S."/>
            <person name="Gorbushina A."/>
            <person name="Walker B."/>
            <person name="Young S.K."/>
            <person name="Zeng Q."/>
            <person name="Gargeya S."/>
            <person name="Fitzgerald M."/>
            <person name="Haas B."/>
            <person name="Abouelleil A."/>
            <person name="Allen A.W."/>
            <person name="Alvarado L."/>
            <person name="Arachchi H.M."/>
            <person name="Berlin A.M."/>
            <person name="Chapman S.B."/>
            <person name="Gainer-Dewar J."/>
            <person name="Goldberg J."/>
            <person name="Griggs A."/>
            <person name="Gujja S."/>
            <person name="Hansen M."/>
            <person name="Howarth C."/>
            <person name="Imamovic A."/>
            <person name="Ireland A."/>
            <person name="Larimer J."/>
            <person name="McCowan C."/>
            <person name="Murphy C."/>
            <person name="Pearson M."/>
            <person name="Poon T.W."/>
            <person name="Priest M."/>
            <person name="Roberts A."/>
            <person name="Saif S."/>
            <person name="Shea T."/>
            <person name="Sisk P."/>
            <person name="Sykes S."/>
            <person name="Wortman J."/>
            <person name="Nusbaum C."/>
            <person name="Birren B."/>
        </authorList>
    </citation>
    <scope>NUCLEOTIDE SEQUENCE [LARGE SCALE GENOMIC DNA]</scope>
    <source>
        <strain evidence="4 5">CBS 101466</strain>
    </source>
</reference>
<dbReference type="PANTHER" id="PTHR43751:SF3">
    <property type="entry name" value="SULFATASE N-TERMINAL DOMAIN-CONTAINING PROTEIN"/>
    <property type="match status" value="1"/>
</dbReference>
<feature type="transmembrane region" description="Helical" evidence="1">
    <location>
        <begin position="149"/>
        <end position="167"/>
    </location>
</feature>
<dbReference type="Pfam" id="PF00884">
    <property type="entry name" value="Sulfatase"/>
    <property type="match status" value="1"/>
</dbReference>
<proteinExistence type="predicted"/>
<sequence length="819" mass="92061">MNQWRITAQILLPVLTLVVTTSHKNGLARQEQGPKISAPGFRLSHLPARIRFGQALACISHKLQIKLPCVKLLASGSVGVALALGAITCIATVLDPWLYNKAGNVLAFVRDVFDTSDSTVSNHLPTNLEPTANNIKVPGRPQARRRVQVWRLLLIFVIATIGLLQIVRPKRTPFDHLSVTLPFTLYQIFDTSESAVCGGHLHRLPFPKPELVYGPNNGTHIDQLLERPFWLPEHEVVGFDRWYSQPQNESAKFDGWRPYDMKQDPLKISNLDNDLFQSLRNAFDTNNVLIKHVVLFHLESTRQDAFPLTNGSHLHEMIAREMGPFADIEDLDSKLASISLNAAAITGLDTGLEQSHDQKRLHGWRSQLEEGLGGISVAGTLTTGTATLKSLIGSVCGAAPLPVDFTEEAALSIYQPCFPHVLNMLSDGKNGTHVNIEAARLTEERDAVLSRPWVSVHAQAITDQFDRQDVLNTKMGFGRTIARAFLRDPESKYFPPSEPESNYFGYPEPVLKPYLRDLFLDAEKAEQRLFLSHLTSTTHHPWHVPESYAAHDEYLSRRRWGRERPLNGYLNTLRYQDQWIGDFMDLLEELDVLNETLVVFAGDHGMAFREDAEAFTTFENPHIVNFRVPLMFFHPRLPRLQLDANASTLSILPTILDLLSQSGSLDTQDNAVVSQLLKEYEGQSLLRPYVVEQDGREAWHFSVVNAGAAMLSVGSASVPWRLVMPLCREVPYRFTHLADDPSELRPVESWTIGGLSRAVELAKGPDAAAWVRDAEQMGLWWASEQKQKWRYTGASLQDDKAPGKHQGVGRNRLDHWWNT</sequence>
<keyword evidence="1" id="KW-0472">Membrane</keyword>
<dbReference type="InterPro" id="IPR000917">
    <property type="entry name" value="Sulfatase_N"/>
</dbReference>
<feature type="chain" id="PRO_5004823720" description="Sulfatase N-terminal domain-containing protein" evidence="2">
    <location>
        <begin position="23"/>
        <end position="819"/>
    </location>
</feature>
<gene>
    <name evidence="4" type="ORF">HMPREF1541_06358</name>
</gene>
<feature type="domain" description="Sulfatase N-terminal" evidence="3">
    <location>
        <begin position="466"/>
        <end position="659"/>
    </location>
</feature>
<evidence type="ECO:0000259" key="3">
    <source>
        <dbReference type="Pfam" id="PF00884"/>
    </source>
</evidence>
<dbReference type="OrthoDB" id="96314at2759"/>
<keyword evidence="5" id="KW-1185">Reference proteome</keyword>
<name>W2RRH1_CYPE1</name>
<dbReference type="InterPro" id="IPR017850">
    <property type="entry name" value="Alkaline_phosphatase_core_sf"/>
</dbReference>
<feature type="signal peptide" evidence="2">
    <location>
        <begin position="1"/>
        <end position="22"/>
    </location>
</feature>
<dbReference type="SUPFAM" id="SSF53649">
    <property type="entry name" value="Alkaline phosphatase-like"/>
    <property type="match status" value="1"/>
</dbReference>
<dbReference type="InParanoid" id="W2RRH1"/>
<dbReference type="eggNOG" id="ENOG502SJFZ">
    <property type="taxonomic scope" value="Eukaryota"/>
</dbReference>
<dbReference type="Gene3D" id="3.40.720.10">
    <property type="entry name" value="Alkaline Phosphatase, subunit A"/>
    <property type="match status" value="1"/>
</dbReference>